<dbReference type="Pfam" id="PF01636">
    <property type="entry name" value="APH"/>
    <property type="match status" value="1"/>
</dbReference>
<name>A0A7I7Q6Q0_9MYCO</name>
<evidence type="ECO:0000313" key="3">
    <source>
        <dbReference type="Proteomes" id="UP000467130"/>
    </source>
</evidence>
<dbReference type="Proteomes" id="UP000467130">
    <property type="component" value="Chromosome"/>
</dbReference>
<evidence type="ECO:0000259" key="1">
    <source>
        <dbReference type="Pfam" id="PF01636"/>
    </source>
</evidence>
<sequence>MTVPTTSEAIALDYFEGFVSRYRQHKRRPEPLLEFAIGWLRRNVPQRGSSPRFVLGDSGQFMHADGKVTGIIDVELAHIGDVAHDLGGLRLRNATEPMGDIGRVLQRYERVSGEPLDLDAIEYHTAKFALCTPLGLVIALHLDLALPEILQYIEWFHQLSLHAIESIARQCGVRLQSASLPAPAPIEYSGVIAGLPTMIDALDMRDDVAEYQRDTVGSVARFCARANQFCGRITSADSDDIGALLGNQPVDRQSGDLMLENFIRDAGPEHDAALIEVLHRRVMRQMLLLEPVLAAPGGIGHLVALPDLLNR</sequence>
<keyword evidence="3" id="KW-1185">Reference proteome</keyword>
<dbReference type="Gene3D" id="3.90.1200.10">
    <property type="match status" value="1"/>
</dbReference>
<evidence type="ECO:0000313" key="2">
    <source>
        <dbReference type="EMBL" id="BBY21959.1"/>
    </source>
</evidence>
<dbReference type="SUPFAM" id="SSF56112">
    <property type="entry name" value="Protein kinase-like (PK-like)"/>
    <property type="match status" value="1"/>
</dbReference>
<reference evidence="2 3" key="1">
    <citation type="journal article" date="2019" name="Emerg. Microbes Infect.">
        <title>Comprehensive subspecies identification of 175 nontuberculous mycobacteria species based on 7547 genomic profiles.</title>
        <authorList>
            <person name="Matsumoto Y."/>
            <person name="Kinjo T."/>
            <person name="Motooka D."/>
            <person name="Nabeya D."/>
            <person name="Jung N."/>
            <person name="Uechi K."/>
            <person name="Horii T."/>
            <person name="Iida T."/>
            <person name="Fujita J."/>
            <person name="Nakamura S."/>
        </authorList>
    </citation>
    <scope>NUCLEOTIDE SEQUENCE [LARGE SCALE GENOMIC DNA]</scope>
    <source>
        <strain evidence="2 3">JCM 17783</strain>
    </source>
</reference>
<feature type="domain" description="Aminoglycoside phosphotransferase" evidence="1">
    <location>
        <begin position="14"/>
        <end position="109"/>
    </location>
</feature>
<gene>
    <name evidence="2" type="ORF">MSTO_21640</name>
</gene>
<dbReference type="RefSeq" id="WP_232073594.1">
    <property type="nucleotide sequence ID" value="NZ_AP022587.1"/>
</dbReference>
<dbReference type="KEGG" id="msto:MSTO_21640"/>
<protein>
    <recommendedName>
        <fullName evidence="1">Aminoglycoside phosphotransferase domain-containing protein</fullName>
    </recommendedName>
</protein>
<dbReference type="EMBL" id="AP022587">
    <property type="protein sequence ID" value="BBY21959.1"/>
    <property type="molecule type" value="Genomic_DNA"/>
</dbReference>
<dbReference type="AlphaFoldDB" id="A0A7I7Q6Q0"/>
<dbReference type="InterPro" id="IPR002575">
    <property type="entry name" value="Aminoglycoside_PTrfase"/>
</dbReference>
<organism evidence="2 3">
    <name type="scientific">Mycobacterium stomatepiae</name>
    <dbReference type="NCBI Taxonomy" id="470076"/>
    <lineage>
        <taxon>Bacteria</taxon>
        <taxon>Bacillati</taxon>
        <taxon>Actinomycetota</taxon>
        <taxon>Actinomycetes</taxon>
        <taxon>Mycobacteriales</taxon>
        <taxon>Mycobacteriaceae</taxon>
        <taxon>Mycobacterium</taxon>
        <taxon>Mycobacterium simiae complex</taxon>
    </lineage>
</organism>
<accession>A0A7I7Q6Q0</accession>
<proteinExistence type="predicted"/>
<dbReference type="InterPro" id="IPR011009">
    <property type="entry name" value="Kinase-like_dom_sf"/>
</dbReference>